<dbReference type="AlphaFoldDB" id="A0A6P4B9V6"/>
<dbReference type="InterPro" id="IPR041577">
    <property type="entry name" value="RT_RNaseH_2"/>
</dbReference>
<dbReference type="InterPro" id="IPR043128">
    <property type="entry name" value="Rev_trsase/Diguanyl_cyclase"/>
</dbReference>
<reference evidence="3" key="1">
    <citation type="journal article" date="2016" name="Nat. Genet.">
        <title>The genome sequences of Arachis duranensis and Arachis ipaensis, the diploid ancestors of cultivated peanut.</title>
        <authorList>
            <person name="Bertioli D.J."/>
            <person name="Cannon S.B."/>
            <person name="Froenicke L."/>
            <person name="Huang G."/>
            <person name="Farmer A.D."/>
            <person name="Cannon E.K."/>
            <person name="Liu X."/>
            <person name="Gao D."/>
            <person name="Clevenger J."/>
            <person name="Dash S."/>
            <person name="Ren L."/>
            <person name="Moretzsohn M.C."/>
            <person name="Shirasawa K."/>
            <person name="Huang W."/>
            <person name="Vidigal B."/>
            <person name="Abernathy B."/>
            <person name="Chu Y."/>
            <person name="Niederhuth C.E."/>
            <person name="Umale P."/>
            <person name="Araujo A.C."/>
            <person name="Kozik A."/>
            <person name="Kim K.D."/>
            <person name="Burow M.D."/>
            <person name="Varshney R.K."/>
            <person name="Wang X."/>
            <person name="Zhang X."/>
            <person name="Barkley N."/>
            <person name="Guimaraes P.M."/>
            <person name="Isobe S."/>
            <person name="Guo B."/>
            <person name="Liao B."/>
            <person name="Stalker H.T."/>
            <person name="Schmitz R.J."/>
            <person name="Scheffler B.E."/>
            <person name="Leal-Bertioli S.C."/>
            <person name="Xun X."/>
            <person name="Jackson S.A."/>
            <person name="Michelmore R."/>
            <person name="Ozias-Akins P."/>
        </authorList>
    </citation>
    <scope>NUCLEOTIDE SEQUENCE [LARGE SCALE GENOMIC DNA]</scope>
    <source>
        <strain evidence="3">cv. V14167</strain>
    </source>
</reference>
<dbReference type="InterPro" id="IPR012337">
    <property type="entry name" value="RNaseH-like_sf"/>
</dbReference>
<dbReference type="Pfam" id="PF13456">
    <property type="entry name" value="RVT_3"/>
    <property type="match status" value="1"/>
</dbReference>
<dbReference type="PROSITE" id="PS50879">
    <property type="entry name" value="RNASE_H_1"/>
    <property type="match status" value="1"/>
</dbReference>
<dbReference type="InterPro" id="IPR001584">
    <property type="entry name" value="Integrase_cat-core"/>
</dbReference>
<keyword evidence="3" id="KW-1185">Reference proteome</keyword>
<dbReference type="SUPFAM" id="SSF53098">
    <property type="entry name" value="Ribonuclease H-like"/>
    <property type="match status" value="2"/>
</dbReference>
<sequence>MRFNSLKCAFAMEAEKFLGFMITQRGVEANPKKCEAILQMKSPGCIKDVQMLAGRLTTLSRFLGASAAKALPFFNLIRTRIAFEWTPACEETFKHFKEVLAAPPVLEKPKDGEPLYLYLAITDEAMAAVLVREEGKIQQPIYFVSKALQGAELRYSKLEKLALALLTSYRRLRQYFQGHQVVVRTDQGIRQVLQKPDLAGRMMTWAIELSHYGLQYEPSHVIKAQAMADFLVEVTGDPTEPPSIRWKLHVDGASNQTCGGAGIILESPTRVVYEQSIKFEFPVSNNQAEYETLLGGLVLAKEVRATRVKICSDSQVVTSQINETYQARDSLLQKYLEKVKELIGEFKDISVHHVLRERNTRADILSKLVSTKPGAGNRSLIQGLIKEPTVTLHLAKVNSSWMDPITDFLESSKLPEDEKSAKALRREAAKYAIIQGQLFKKGLCQPLLKCLRPDQTDYVLKEVHEGCCGHHIGGKALARKLIRAGYYWLTIIKDSKDFMRKFDLLGPLQVGPRQVKYLIVAIDYYTKWIEAEPLASISSSNCQKFMWRQVITRFGILEVVISDNGTQFTDKKFGEFLTGLGIKQKFSSMEHPQTNSQDEAANKVILLGLKKRLDKKKGS</sequence>
<dbReference type="PANTHER" id="PTHR48475">
    <property type="entry name" value="RIBONUCLEASE H"/>
    <property type="match status" value="1"/>
</dbReference>
<dbReference type="InterPro" id="IPR036397">
    <property type="entry name" value="RNaseH_sf"/>
</dbReference>
<accession>A0A6P4B9V6</accession>
<dbReference type="Gene3D" id="1.10.340.70">
    <property type="match status" value="1"/>
</dbReference>
<dbReference type="PANTHER" id="PTHR48475:SF2">
    <property type="entry name" value="RIBONUCLEASE H"/>
    <property type="match status" value="1"/>
</dbReference>
<evidence type="ECO:0000313" key="4">
    <source>
        <dbReference type="RefSeq" id="XP_015934421.1"/>
    </source>
</evidence>
<dbReference type="GO" id="GO:0004523">
    <property type="term" value="F:RNA-DNA hybrid ribonuclease activity"/>
    <property type="evidence" value="ECO:0007669"/>
    <property type="project" value="InterPro"/>
</dbReference>
<dbReference type="PROSITE" id="PS50994">
    <property type="entry name" value="INTEGRASE"/>
    <property type="match status" value="1"/>
</dbReference>
<dbReference type="CDD" id="cd09279">
    <property type="entry name" value="RNase_HI_like"/>
    <property type="match status" value="1"/>
</dbReference>
<evidence type="ECO:0000313" key="3">
    <source>
        <dbReference type="Proteomes" id="UP000515211"/>
    </source>
</evidence>
<reference evidence="4" key="2">
    <citation type="submission" date="2025-08" db="UniProtKB">
        <authorList>
            <consortium name="RefSeq"/>
        </authorList>
    </citation>
    <scope>IDENTIFICATION</scope>
    <source>
        <tissue evidence="4">Whole plant</tissue>
    </source>
</reference>
<dbReference type="GO" id="GO:0003676">
    <property type="term" value="F:nucleic acid binding"/>
    <property type="evidence" value="ECO:0007669"/>
    <property type="project" value="InterPro"/>
</dbReference>
<dbReference type="Gene3D" id="3.30.420.10">
    <property type="entry name" value="Ribonuclease H-like superfamily/Ribonuclease H"/>
    <property type="match status" value="2"/>
</dbReference>
<protein>
    <submittedName>
        <fullName evidence="4">Uncharacterized protein LOC107460565</fullName>
    </submittedName>
</protein>
<dbReference type="GeneID" id="107460565"/>
<name>A0A6P4B9V6_ARADU</name>
<dbReference type="GO" id="GO:0015074">
    <property type="term" value="P:DNA integration"/>
    <property type="evidence" value="ECO:0007669"/>
    <property type="project" value="InterPro"/>
</dbReference>
<feature type="domain" description="RNase H type-1" evidence="1">
    <location>
        <begin position="242"/>
        <end position="371"/>
    </location>
</feature>
<dbReference type="RefSeq" id="XP_015934421.1">
    <property type="nucleotide sequence ID" value="XM_016078935.1"/>
</dbReference>
<organism evidence="3 4">
    <name type="scientific">Arachis duranensis</name>
    <name type="common">Wild peanut</name>
    <dbReference type="NCBI Taxonomy" id="130453"/>
    <lineage>
        <taxon>Eukaryota</taxon>
        <taxon>Viridiplantae</taxon>
        <taxon>Streptophyta</taxon>
        <taxon>Embryophyta</taxon>
        <taxon>Tracheophyta</taxon>
        <taxon>Spermatophyta</taxon>
        <taxon>Magnoliopsida</taxon>
        <taxon>eudicotyledons</taxon>
        <taxon>Gunneridae</taxon>
        <taxon>Pentapetalae</taxon>
        <taxon>rosids</taxon>
        <taxon>fabids</taxon>
        <taxon>Fabales</taxon>
        <taxon>Fabaceae</taxon>
        <taxon>Papilionoideae</taxon>
        <taxon>50 kb inversion clade</taxon>
        <taxon>dalbergioids sensu lato</taxon>
        <taxon>Dalbergieae</taxon>
        <taxon>Pterocarpus clade</taxon>
        <taxon>Arachis</taxon>
    </lineage>
</organism>
<dbReference type="Pfam" id="PF00665">
    <property type="entry name" value="rve"/>
    <property type="match status" value="1"/>
</dbReference>
<dbReference type="Proteomes" id="UP000515211">
    <property type="component" value="Chromosome 8"/>
</dbReference>
<proteinExistence type="predicted"/>
<dbReference type="Gene3D" id="3.30.70.270">
    <property type="match status" value="1"/>
</dbReference>
<evidence type="ECO:0000259" key="2">
    <source>
        <dbReference type="PROSITE" id="PS50994"/>
    </source>
</evidence>
<feature type="domain" description="Integrase catalytic" evidence="2">
    <location>
        <begin position="492"/>
        <end position="619"/>
    </location>
</feature>
<dbReference type="KEGG" id="adu:107460565"/>
<gene>
    <name evidence="4" type="primary">LOC107460565</name>
</gene>
<dbReference type="InterPro" id="IPR043502">
    <property type="entry name" value="DNA/RNA_pol_sf"/>
</dbReference>
<evidence type="ECO:0000259" key="1">
    <source>
        <dbReference type="PROSITE" id="PS50879"/>
    </source>
</evidence>
<dbReference type="Pfam" id="PF17919">
    <property type="entry name" value="RT_RNaseH_2"/>
    <property type="match status" value="1"/>
</dbReference>
<dbReference type="InterPro" id="IPR002156">
    <property type="entry name" value="RNaseH_domain"/>
</dbReference>
<dbReference type="SUPFAM" id="SSF56672">
    <property type="entry name" value="DNA/RNA polymerases"/>
    <property type="match status" value="1"/>
</dbReference>